<evidence type="ECO:0000256" key="4">
    <source>
        <dbReference type="ARBA" id="ARBA00022771"/>
    </source>
</evidence>
<evidence type="ECO:0000313" key="9">
    <source>
        <dbReference type="EMBL" id="KAF9780263.1"/>
    </source>
</evidence>
<organism evidence="9 10">
    <name type="scientific">Thelephora terrestris</name>
    <dbReference type="NCBI Taxonomy" id="56493"/>
    <lineage>
        <taxon>Eukaryota</taxon>
        <taxon>Fungi</taxon>
        <taxon>Dikarya</taxon>
        <taxon>Basidiomycota</taxon>
        <taxon>Agaricomycotina</taxon>
        <taxon>Agaricomycetes</taxon>
        <taxon>Thelephorales</taxon>
        <taxon>Thelephoraceae</taxon>
        <taxon>Thelephora</taxon>
    </lineage>
</organism>
<dbReference type="PROSITE" id="PS50157">
    <property type="entry name" value="ZINC_FINGER_C2H2_2"/>
    <property type="match status" value="3"/>
</dbReference>
<reference evidence="9" key="2">
    <citation type="submission" date="2020-11" db="EMBL/GenBank/DDBJ databases">
        <authorList>
            <consortium name="DOE Joint Genome Institute"/>
            <person name="Kuo A."/>
            <person name="Miyauchi S."/>
            <person name="Kiss E."/>
            <person name="Drula E."/>
            <person name="Kohler A."/>
            <person name="Sanchez-Garcia M."/>
            <person name="Andreopoulos B."/>
            <person name="Barry K.W."/>
            <person name="Bonito G."/>
            <person name="Buee M."/>
            <person name="Carver A."/>
            <person name="Chen C."/>
            <person name="Cichocki N."/>
            <person name="Clum A."/>
            <person name="Culley D."/>
            <person name="Crous P.W."/>
            <person name="Fauchery L."/>
            <person name="Girlanda M."/>
            <person name="Hayes R."/>
            <person name="Keri Z."/>
            <person name="Labutti K."/>
            <person name="Lipzen A."/>
            <person name="Lombard V."/>
            <person name="Magnuson J."/>
            <person name="Maillard F."/>
            <person name="Morin E."/>
            <person name="Murat C."/>
            <person name="Nolan M."/>
            <person name="Ohm R."/>
            <person name="Pangilinan J."/>
            <person name="Pereira M."/>
            <person name="Perotto S."/>
            <person name="Peter M."/>
            <person name="Riley R."/>
            <person name="Sitrit Y."/>
            <person name="Stielow B."/>
            <person name="Szollosi G."/>
            <person name="Zifcakova L."/>
            <person name="Stursova M."/>
            <person name="Spatafora J.W."/>
            <person name="Tedersoo L."/>
            <person name="Vaario L.-M."/>
            <person name="Yamada A."/>
            <person name="Yan M."/>
            <person name="Wang P."/>
            <person name="Xu J."/>
            <person name="Bruns T."/>
            <person name="Baldrian P."/>
            <person name="Vilgalys R."/>
            <person name="Henrissat B."/>
            <person name="Grigoriev I.V."/>
            <person name="Hibbett D."/>
            <person name="Nagy L.G."/>
            <person name="Martin F.M."/>
        </authorList>
    </citation>
    <scope>NUCLEOTIDE SEQUENCE</scope>
    <source>
        <strain evidence="9">UH-Tt-Lm1</strain>
    </source>
</reference>
<dbReference type="SUPFAM" id="SSF57667">
    <property type="entry name" value="beta-beta-alpha zinc fingers"/>
    <property type="match status" value="2"/>
</dbReference>
<evidence type="ECO:0000313" key="10">
    <source>
        <dbReference type="Proteomes" id="UP000736335"/>
    </source>
</evidence>
<keyword evidence="10" id="KW-1185">Reference proteome</keyword>
<evidence type="ECO:0000256" key="6">
    <source>
        <dbReference type="ARBA" id="ARBA00023242"/>
    </source>
</evidence>
<dbReference type="GO" id="GO:0005634">
    <property type="term" value="C:nucleus"/>
    <property type="evidence" value="ECO:0007669"/>
    <property type="project" value="UniProtKB-SubCell"/>
</dbReference>
<keyword evidence="4 7" id="KW-0863">Zinc-finger</keyword>
<gene>
    <name evidence="9" type="ORF">BJ322DRAFT_1166050</name>
</gene>
<dbReference type="FunFam" id="3.30.160.60:FF:000744">
    <property type="entry name" value="zinc finger E-box-binding homeobox 1"/>
    <property type="match status" value="1"/>
</dbReference>
<dbReference type="InterPro" id="IPR036236">
    <property type="entry name" value="Znf_C2H2_sf"/>
</dbReference>
<protein>
    <recommendedName>
        <fullName evidence="8">C2H2-type domain-containing protein</fullName>
    </recommendedName>
</protein>
<dbReference type="Pfam" id="PF00096">
    <property type="entry name" value="zf-C2H2"/>
    <property type="match status" value="2"/>
</dbReference>
<feature type="domain" description="C2H2-type" evidence="8">
    <location>
        <begin position="33"/>
        <end position="60"/>
    </location>
</feature>
<evidence type="ECO:0000256" key="7">
    <source>
        <dbReference type="PROSITE-ProRule" id="PRU00042"/>
    </source>
</evidence>
<evidence type="ECO:0000256" key="1">
    <source>
        <dbReference type="ARBA" id="ARBA00004123"/>
    </source>
</evidence>
<evidence type="ECO:0000256" key="5">
    <source>
        <dbReference type="ARBA" id="ARBA00022833"/>
    </source>
</evidence>
<dbReference type="InterPro" id="IPR013087">
    <property type="entry name" value="Znf_C2H2_type"/>
</dbReference>
<feature type="domain" description="C2H2-type" evidence="8">
    <location>
        <begin position="61"/>
        <end position="89"/>
    </location>
</feature>
<dbReference type="PANTHER" id="PTHR16515">
    <property type="entry name" value="PR DOMAIN ZINC FINGER PROTEIN"/>
    <property type="match status" value="1"/>
</dbReference>
<evidence type="ECO:0000256" key="2">
    <source>
        <dbReference type="ARBA" id="ARBA00022723"/>
    </source>
</evidence>
<sequence length="341" mass="37632">MPAEWMCDVCHKFFGRKGDLKRHEKLHTGEKPHACVDCGKAFAQFTGLKTHRNVHTGAKPYECNVCGARFGDPSSCARHKRETHMHPEGYQCFVDGCRTKIKRRSAFVKHVKAKHDIDLTKMSVEEAATAVELIRVSPDDERTPTPPPDYTTATNEPMYQEEDLPTFLSDLMPKEEVHTPPSVDTPPPAMIDVVPSSDGYKWSSTGFVDHATLDAGVVCGSPDPALLADLQQRHENPVLDMGCFFYPDTVAHQPPSYYEQPWSGTPLSFAPSPIPVGSVASVDIFNSSPSPCSSGTDYNFAYDSNTCGDFNSQMSSLRDATDMHAYMTAAHMPPFSAYTFA</sequence>
<dbReference type="OrthoDB" id="654211at2759"/>
<dbReference type="Gene3D" id="3.30.160.60">
    <property type="entry name" value="Classic Zinc Finger"/>
    <property type="match status" value="3"/>
</dbReference>
<keyword evidence="6" id="KW-0539">Nucleus</keyword>
<dbReference type="PANTHER" id="PTHR16515:SF66">
    <property type="entry name" value="C2H2-TYPE DOMAIN-CONTAINING PROTEIN"/>
    <property type="match status" value="1"/>
</dbReference>
<dbReference type="AlphaFoldDB" id="A0A9P6H937"/>
<comment type="subcellular location">
    <subcellularLocation>
        <location evidence="1">Nucleus</location>
    </subcellularLocation>
</comment>
<dbReference type="FunFam" id="3.30.160.60:FF:000688">
    <property type="entry name" value="zinc finger protein 197 isoform X1"/>
    <property type="match status" value="1"/>
</dbReference>
<evidence type="ECO:0000259" key="8">
    <source>
        <dbReference type="PROSITE" id="PS50157"/>
    </source>
</evidence>
<dbReference type="Proteomes" id="UP000736335">
    <property type="component" value="Unassembled WGS sequence"/>
</dbReference>
<keyword evidence="2" id="KW-0479">Metal-binding</keyword>
<reference evidence="9" key="1">
    <citation type="journal article" date="2020" name="Nat. Commun.">
        <title>Large-scale genome sequencing of mycorrhizal fungi provides insights into the early evolution of symbiotic traits.</title>
        <authorList>
            <person name="Miyauchi S."/>
            <person name="Kiss E."/>
            <person name="Kuo A."/>
            <person name="Drula E."/>
            <person name="Kohler A."/>
            <person name="Sanchez-Garcia M."/>
            <person name="Morin E."/>
            <person name="Andreopoulos B."/>
            <person name="Barry K.W."/>
            <person name="Bonito G."/>
            <person name="Buee M."/>
            <person name="Carver A."/>
            <person name="Chen C."/>
            <person name="Cichocki N."/>
            <person name="Clum A."/>
            <person name="Culley D."/>
            <person name="Crous P.W."/>
            <person name="Fauchery L."/>
            <person name="Girlanda M."/>
            <person name="Hayes R.D."/>
            <person name="Keri Z."/>
            <person name="LaButti K."/>
            <person name="Lipzen A."/>
            <person name="Lombard V."/>
            <person name="Magnuson J."/>
            <person name="Maillard F."/>
            <person name="Murat C."/>
            <person name="Nolan M."/>
            <person name="Ohm R.A."/>
            <person name="Pangilinan J."/>
            <person name="Pereira M.F."/>
            <person name="Perotto S."/>
            <person name="Peter M."/>
            <person name="Pfister S."/>
            <person name="Riley R."/>
            <person name="Sitrit Y."/>
            <person name="Stielow J.B."/>
            <person name="Szollosi G."/>
            <person name="Zifcakova L."/>
            <person name="Stursova M."/>
            <person name="Spatafora J.W."/>
            <person name="Tedersoo L."/>
            <person name="Vaario L.M."/>
            <person name="Yamada A."/>
            <person name="Yan M."/>
            <person name="Wang P."/>
            <person name="Xu J."/>
            <person name="Bruns T."/>
            <person name="Baldrian P."/>
            <person name="Vilgalys R."/>
            <person name="Dunand C."/>
            <person name="Henrissat B."/>
            <person name="Grigoriev I.V."/>
            <person name="Hibbett D."/>
            <person name="Nagy L.G."/>
            <person name="Martin F.M."/>
        </authorList>
    </citation>
    <scope>NUCLEOTIDE SEQUENCE</scope>
    <source>
        <strain evidence="9">UH-Tt-Lm1</strain>
    </source>
</reference>
<evidence type="ECO:0000256" key="3">
    <source>
        <dbReference type="ARBA" id="ARBA00022737"/>
    </source>
</evidence>
<dbReference type="GO" id="GO:0008270">
    <property type="term" value="F:zinc ion binding"/>
    <property type="evidence" value="ECO:0007669"/>
    <property type="project" value="UniProtKB-KW"/>
</dbReference>
<feature type="domain" description="C2H2-type" evidence="8">
    <location>
        <begin position="5"/>
        <end position="32"/>
    </location>
</feature>
<proteinExistence type="predicted"/>
<keyword evidence="5" id="KW-0862">Zinc</keyword>
<dbReference type="SMART" id="SM00355">
    <property type="entry name" value="ZnF_C2H2"/>
    <property type="match status" value="4"/>
</dbReference>
<name>A0A9P6H937_9AGAM</name>
<dbReference type="InterPro" id="IPR050331">
    <property type="entry name" value="Zinc_finger"/>
</dbReference>
<keyword evidence="3" id="KW-0677">Repeat</keyword>
<dbReference type="GO" id="GO:0010468">
    <property type="term" value="P:regulation of gene expression"/>
    <property type="evidence" value="ECO:0007669"/>
    <property type="project" value="TreeGrafter"/>
</dbReference>
<comment type="caution">
    <text evidence="9">The sequence shown here is derived from an EMBL/GenBank/DDBJ whole genome shotgun (WGS) entry which is preliminary data.</text>
</comment>
<dbReference type="PROSITE" id="PS00028">
    <property type="entry name" value="ZINC_FINGER_C2H2_1"/>
    <property type="match status" value="4"/>
</dbReference>
<accession>A0A9P6H937</accession>
<dbReference type="EMBL" id="WIUZ02000017">
    <property type="protein sequence ID" value="KAF9780263.1"/>
    <property type="molecule type" value="Genomic_DNA"/>
</dbReference>